<sequence>MSNFKELMDEIEQSPTQSVMSNFKQFMDDIKQSPTQSLPESDLTLPSLQMDLTAGTFLMLTPLSFSNNEKEKFSEEVSSLIQNESFLSDFSNQIGEPLQQESEDDFVKRASNRLREMLYERFGIKG</sequence>
<reference evidence="1 2" key="1">
    <citation type="submission" date="2012-05" db="EMBL/GenBank/DDBJ databases">
        <title>Finished chromosome of genome of Oscillatoria sp. PCC 7112.</title>
        <authorList>
            <consortium name="US DOE Joint Genome Institute"/>
            <person name="Gugger M."/>
            <person name="Coursin T."/>
            <person name="Rippka R."/>
            <person name="Tandeau De Marsac N."/>
            <person name="Huntemann M."/>
            <person name="Wei C.-L."/>
            <person name="Han J."/>
            <person name="Detter J.C."/>
            <person name="Han C."/>
            <person name="Tapia R."/>
            <person name="Davenport K."/>
            <person name="Daligault H."/>
            <person name="Erkkila T."/>
            <person name="Gu W."/>
            <person name="Munk A.C.C."/>
            <person name="Teshima H."/>
            <person name="Xu Y."/>
            <person name="Chain P."/>
            <person name="Chen A."/>
            <person name="Krypides N."/>
            <person name="Mavromatis K."/>
            <person name="Markowitz V."/>
            <person name="Szeto E."/>
            <person name="Ivanova N."/>
            <person name="Mikhailova N."/>
            <person name="Ovchinnikova G."/>
            <person name="Pagani I."/>
            <person name="Pati A."/>
            <person name="Goodwin L."/>
            <person name="Peters L."/>
            <person name="Pitluck S."/>
            <person name="Woyke T."/>
            <person name="Kerfeld C."/>
        </authorList>
    </citation>
    <scope>NUCLEOTIDE SEQUENCE [LARGE SCALE GENOMIC DNA]</scope>
    <source>
        <strain evidence="1 2">PCC 7112</strain>
    </source>
</reference>
<dbReference type="Proteomes" id="UP000010478">
    <property type="component" value="Chromosome"/>
</dbReference>
<keyword evidence="2" id="KW-1185">Reference proteome</keyword>
<name>K9VIG4_9CYAN</name>
<evidence type="ECO:0000313" key="1">
    <source>
        <dbReference type="EMBL" id="AFZ07893.1"/>
    </source>
</evidence>
<evidence type="ECO:0000313" key="2">
    <source>
        <dbReference type="Proteomes" id="UP000010478"/>
    </source>
</evidence>
<dbReference type="KEGG" id="oni:Osc7112_3525"/>
<dbReference type="HOGENOM" id="CLU_2218390_0_0_3"/>
<dbReference type="eggNOG" id="ENOG5032UB0">
    <property type="taxonomic scope" value="Bacteria"/>
</dbReference>
<protein>
    <submittedName>
        <fullName evidence="1">Uncharacterized protein</fullName>
    </submittedName>
</protein>
<dbReference type="OrthoDB" id="458441at2"/>
<dbReference type="RefSeq" id="WP_015177154.1">
    <property type="nucleotide sequence ID" value="NC_019729.1"/>
</dbReference>
<organism evidence="1 2">
    <name type="scientific">Phormidium nigroviride PCC 7112</name>
    <dbReference type="NCBI Taxonomy" id="179408"/>
    <lineage>
        <taxon>Bacteria</taxon>
        <taxon>Bacillati</taxon>
        <taxon>Cyanobacteriota</taxon>
        <taxon>Cyanophyceae</taxon>
        <taxon>Oscillatoriophycideae</taxon>
        <taxon>Oscillatoriales</taxon>
        <taxon>Oscillatoriaceae</taxon>
        <taxon>Phormidium</taxon>
    </lineage>
</organism>
<gene>
    <name evidence="1" type="ORF">Osc7112_3525</name>
</gene>
<accession>K9VIG4</accession>
<dbReference type="EMBL" id="CP003614">
    <property type="protein sequence ID" value="AFZ07893.1"/>
    <property type="molecule type" value="Genomic_DNA"/>
</dbReference>
<proteinExistence type="predicted"/>
<dbReference type="AlphaFoldDB" id="K9VIG4"/>